<reference evidence="1 2" key="1">
    <citation type="submission" date="2019-06" db="EMBL/GenBank/DDBJ databases">
        <title>Sequencing the genomes of 1000 actinobacteria strains.</title>
        <authorList>
            <person name="Klenk H.-P."/>
        </authorList>
    </citation>
    <scope>NUCLEOTIDE SEQUENCE [LARGE SCALE GENOMIC DNA]</scope>
    <source>
        <strain evidence="1 2">DSM 45511</strain>
    </source>
</reference>
<dbReference type="Pfam" id="PF22752">
    <property type="entry name" value="DUF488-N3i"/>
    <property type="match status" value="1"/>
</dbReference>
<organism evidence="1 2">
    <name type="scientific">Pseudonocardia cypriaca</name>
    <dbReference type="NCBI Taxonomy" id="882449"/>
    <lineage>
        <taxon>Bacteria</taxon>
        <taxon>Bacillati</taxon>
        <taxon>Actinomycetota</taxon>
        <taxon>Actinomycetes</taxon>
        <taxon>Pseudonocardiales</taxon>
        <taxon>Pseudonocardiaceae</taxon>
        <taxon>Pseudonocardia</taxon>
    </lineage>
</organism>
<dbReference type="InterPro" id="IPR052552">
    <property type="entry name" value="YeaO-like"/>
</dbReference>
<dbReference type="Proteomes" id="UP000319818">
    <property type="component" value="Unassembled WGS sequence"/>
</dbReference>
<name>A0A543FTY9_9PSEU</name>
<sequence>MSVRRSHNRPVRDADPGRVAIGRVYDPPAGDGRARVLVDRLWPRGVAKDAAALDEWLRAVAPSAELRKWYRHEPGRFAEFRRRYREELNEPERRNAVERLGELARTSGVVLLTATRDPASSNAAVLVDVVQEELGSG</sequence>
<evidence type="ECO:0000313" key="1">
    <source>
        <dbReference type="EMBL" id="TQM37204.1"/>
    </source>
</evidence>
<keyword evidence="2" id="KW-1185">Reference proteome</keyword>
<accession>A0A543FTY9</accession>
<dbReference type="PANTHER" id="PTHR36849:SF1">
    <property type="entry name" value="CYTOPLASMIC PROTEIN"/>
    <property type="match status" value="1"/>
</dbReference>
<dbReference type="EMBL" id="VFPH01000002">
    <property type="protein sequence ID" value="TQM37204.1"/>
    <property type="molecule type" value="Genomic_DNA"/>
</dbReference>
<dbReference type="PANTHER" id="PTHR36849">
    <property type="entry name" value="CYTOPLASMIC PROTEIN-RELATED"/>
    <property type="match status" value="1"/>
</dbReference>
<dbReference type="AlphaFoldDB" id="A0A543FTY9"/>
<protein>
    <submittedName>
        <fullName evidence="1">Uncharacterized protein YeaO (DUF488 family)</fullName>
    </submittedName>
</protein>
<proteinExistence type="predicted"/>
<comment type="caution">
    <text evidence="1">The sequence shown here is derived from an EMBL/GenBank/DDBJ whole genome shotgun (WGS) entry which is preliminary data.</text>
</comment>
<gene>
    <name evidence="1" type="ORF">FB388_4411</name>
</gene>
<evidence type="ECO:0000313" key="2">
    <source>
        <dbReference type="Proteomes" id="UP000319818"/>
    </source>
</evidence>